<organism evidence="2 3">
    <name type="scientific">Saccharothrix tamanrassetensis</name>
    <dbReference type="NCBI Taxonomy" id="1051531"/>
    <lineage>
        <taxon>Bacteria</taxon>
        <taxon>Bacillati</taxon>
        <taxon>Actinomycetota</taxon>
        <taxon>Actinomycetes</taxon>
        <taxon>Pseudonocardiales</taxon>
        <taxon>Pseudonocardiaceae</taxon>
        <taxon>Saccharothrix</taxon>
    </lineage>
</organism>
<comment type="caution">
    <text evidence="2">The sequence shown here is derived from an EMBL/GenBank/DDBJ whole genome shotgun (WGS) entry which is preliminary data.</text>
</comment>
<dbReference type="Pfam" id="PF00583">
    <property type="entry name" value="Acetyltransf_1"/>
    <property type="match status" value="1"/>
</dbReference>
<sequence>MTVAAEVRELGIGDLPRCLALARDRDWAAETRAWLLLLEIGRVYGIEDPDGSLAATVSVVEYGPALAAVGALLVARRHAGRGVGTALVRSAVDRTTAATVWLTATPAGAPLYRAAGFRPVGGYVRYSGTPEVPGRPASRTADVGDLPALVRLDATALGASRPAVLANLFSVATVARVVDGPDGPLGYGMSWRGARSHVLGPVVAVDERVAATLVADLARDVGGPLRIDLPASGPALVTWAERHGLTAGPATAEMVLGADPPGARRWVRTFATGALG</sequence>
<name>A0A841CBV4_9PSEU</name>
<keyword evidence="2" id="KW-0808">Transferase</keyword>
<dbReference type="PANTHER" id="PTHR47237">
    <property type="entry name" value="SLL0310 PROTEIN"/>
    <property type="match status" value="1"/>
</dbReference>
<keyword evidence="3" id="KW-1185">Reference proteome</keyword>
<dbReference type="SUPFAM" id="SSF55729">
    <property type="entry name" value="Acyl-CoA N-acyltransferases (Nat)"/>
    <property type="match status" value="1"/>
</dbReference>
<dbReference type="PROSITE" id="PS51186">
    <property type="entry name" value="GNAT"/>
    <property type="match status" value="1"/>
</dbReference>
<evidence type="ECO:0000313" key="3">
    <source>
        <dbReference type="Proteomes" id="UP000547510"/>
    </source>
</evidence>
<dbReference type="RefSeq" id="WP_184687363.1">
    <property type="nucleotide sequence ID" value="NZ_JACHJN010000001.1"/>
</dbReference>
<dbReference type="InterPro" id="IPR052729">
    <property type="entry name" value="Acyl/Acetyltrans_Enzymes"/>
</dbReference>
<accession>A0A841CBV4</accession>
<dbReference type="Gene3D" id="3.40.630.30">
    <property type="match status" value="1"/>
</dbReference>
<dbReference type="AlphaFoldDB" id="A0A841CBV4"/>
<dbReference type="PANTHER" id="PTHR47237:SF2">
    <property type="entry name" value="BLL4206 PROTEIN"/>
    <property type="match status" value="1"/>
</dbReference>
<dbReference type="InterPro" id="IPR041496">
    <property type="entry name" value="YitH/HolE_GNAT"/>
</dbReference>
<gene>
    <name evidence="2" type="ORF">FHS29_000227</name>
</gene>
<evidence type="ECO:0000313" key="2">
    <source>
        <dbReference type="EMBL" id="MBB5953657.1"/>
    </source>
</evidence>
<dbReference type="Proteomes" id="UP000547510">
    <property type="component" value="Unassembled WGS sequence"/>
</dbReference>
<reference evidence="2 3" key="1">
    <citation type="submission" date="2020-08" db="EMBL/GenBank/DDBJ databases">
        <title>Genomic Encyclopedia of Type Strains, Phase III (KMG-III): the genomes of soil and plant-associated and newly described type strains.</title>
        <authorList>
            <person name="Whitman W."/>
        </authorList>
    </citation>
    <scope>NUCLEOTIDE SEQUENCE [LARGE SCALE GENOMIC DNA]</scope>
    <source>
        <strain evidence="2 3">CECT 8640</strain>
    </source>
</reference>
<dbReference type="Pfam" id="PF18014">
    <property type="entry name" value="Acetyltransf_18"/>
    <property type="match status" value="1"/>
</dbReference>
<dbReference type="Gene3D" id="3.40.630.90">
    <property type="match status" value="1"/>
</dbReference>
<dbReference type="InterPro" id="IPR016181">
    <property type="entry name" value="Acyl_CoA_acyltransferase"/>
</dbReference>
<proteinExistence type="predicted"/>
<dbReference type="InterPro" id="IPR000182">
    <property type="entry name" value="GNAT_dom"/>
</dbReference>
<evidence type="ECO:0000259" key="1">
    <source>
        <dbReference type="PROSITE" id="PS51186"/>
    </source>
</evidence>
<feature type="domain" description="N-acetyltransferase" evidence="1">
    <location>
        <begin position="5"/>
        <end position="142"/>
    </location>
</feature>
<dbReference type="GO" id="GO:0016747">
    <property type="term" value="F:acyltransferase activity, transferring groups other than amino-acyl groups"/>
    <property type="evidence" value="ECO:0007669"/>
    <property type="project" value="InterPro"/>
</dbReference>
<dbReference type="EMBL" id="JACHJN010000001">
    <property type="protein sequence ID" value="MBB5953657.1"/>
    <property type="molecule type" value="Genomic_DNA"/>
</dbReference>
<protein>
    <submittedName>
        <fullName evidence="2">GNAT superfamily N-acetyltransferase</fullName>
    </submittedName>
</protein>